<dbReference type="STRING" id="522772.Dacet_0939"/>
<dbReference type="AlphaFoldDB" id="D4H671"/>
<dbReference type="InterPro" id="IPR036286">
    <property type="entry name" value="LexA/Signal_pep-like_sf"/>
</dbReference>
<dbReference type="PANTHER" id="PTHR40661">
    <property type="match status" value="1"/>
</dbReference>
<proteinExistence type="predicted"/>
<dbReference type="CDD" id="cd06529">
    <property type="entry name" value="S24_LexA-like"/>
    <property type="match status" value="1"/>
</dbReference>
<dbReference type="eggNOG" id="COG1396">
    <property type="taxonomic scope" value="Bacteria"/>
</dbReference>
<dbReference type="Pfam" id="PF00717">
    <property type="entry name" value="Peptidase_S24"/>
    <property type="match status" value="1"/>
</dbReference>
<evidence type="ECO:0000259" key="4">
    <source>
        <dbReference type="PROSITE" id="PS50943"/>
    </source>
</evidence>
<organism evidence="5 6">
    <name type="scientific">Denitrovibrio acetiphilus (strain DSM 12809 / NBRC 114555 / N2460)</name>
    <dbReference type="NCBI Taxonomy" id="522772"/>
    <lineage>
        <taxon>Bacteria</taxon>
        <taxon>Pseudomonadati</taxon>
        <taxon>Deferribacterota</taxon>
        <taxon>Deferribacteres</taxon>
        <taxon>Deferribacterales</taxon>
        <taxon>Geovibrionaceae</taxon>
        <taxon>Denitrovibrio</taxon>
    </lineage>
</organism>
<dbReference type="InParanoid" id="D4H671"/>
<accession>D4H671</accession>
<dbReference type="Proteomes" id="UP000002012">
    <property type="component" value="Chromosome"/>
</dbReference>
<name>D4H671_DENA2</name>
<dbReference type="HOGENOM" id="CLU_1136592_0_0_0"/>
<dbReference type="CDD" id="cd00093">
    <property type="entry name" value="HTH_XRE"/>
    <property type="match status" value="1"/>
</dbReference>
<dbReference type="KEGG" id="dap:Dacet_0939"/>
<keyword evidence="6" id="KW-1185">Reference proteome</keyword>
<dbReference type="SMART" id="SM00530">
    <property type="entry name" value="HTH_XRE"/>
    <property type="match status" value="1"/>
</dbReference>
<dbReference type="InterPro" id="IPR001387">
    <property type="entry name" value="Cro/C1-type_HTH"/>
</dbReference>
<evidence type="ECO:0000256" key="3">
    <source>
        <dbReference type="ARBA" id="ARBA00023163"/>
    </source>
</evidence>
<feature type="domain" description="HTH cro/C1-type" evidence="4">
    <location>
        <begin position="9"/>
        <end position="62"/>
    </location>
</feature>
<evidence type="ECO:0000256" key="2">
    <source>
        <dbReference type="ARBA" id="ARBA00023125"/>
    </source>
</evidence>
<sequence length="244" mass="27919">MYKHIGEKIKDLRRIKNYTQVKIADILSITYQTYQHHEKTGNFDSHKIIKIANALGVDYNTIFDLETPASLAKNRYSSPLVSSDVQVYYGNIPPDVINKNAFEFIPVRETESLAGSSVMRITNNKTLRWVCVPNSASNKFCELKAFHIRDDSMEPHLCKGDIAGVCIYKAVPDLNSLNSEFIYFCQLDDNYGTGYTFKKAKVIKEQFLTLIPENRTHDAIVVNLSEENASNPIIGRVVWIWREF</sequence>
<dbReference type="SUPFAM" id="SSF47413">
    <property type="entry name" value="lambda repressor-like DNA-binding domains"/>
    <property type="match status" value="1"/>
</dbReference>
<keyword evidence="1" id="KW-0805">Transcription regulation</keyword>
<dbReference type="RefSeq" id="WP_013010248.1">
    <property type="nucleotide sequence ID" value="NC_013943.1"/>
</dbReference>
<keyword evidence="3" id="KW-0804">Transcription</keyword>
<dbReference type="EMBL" id="CP001968">
    <property type="protein sequence ID" value="ADD67717.1"/>
    <property type="molecule type" value="Genomic_DNA"/>
</dbReference>
<dbReference type="PROSITE" id="PS50943">
    <property type="entry name" value="HTH_CROC1"/>
    <property type="match status" value="1"/>
</dbReference>
<dbReference type="InterPro" id="IPR010982">
    <property type="entry name" value="Lambda_DNA-bd_dom_sf"/>
</dbReference>
<evidence type="ECO:0000313" key="5">
    <source>
        <dbReference type="EMBL" id="ADD67717.1"/>
    </source>
</evidence>
<evidence type="ECO:0000256" key="1">
    <source>
        <dbReference type="ARBA" id="ARBA00023015"/>
    </source>
</evidence>
<dbReference type="Pfam" id="PF12844">
    <property type="entry name" value="HTH_19"/>
    <property type="match status" value="1"/>
</dbReference>
<evidence type="ECO:0000313" key="6">
    <source>
        <dbReference type="Proteomes" id="UP000002012"/>
    </source>
</evidence>
<protein>
    <submittedName>
        <fullName evidence="5">Transcriptional regulator, XRE family</fullName>
    </submittedName>
</protein>
<dbReference type="Gene3D" id="2.10.109.10">
    <property type="entry name" value="Umud Fragment, subunit A"/>
    <property type="match status" value="1"/>
</dbReference>
<dbReference type="eggNOG" id="COG2932">
    <property type="taxonomic scope" value="Bacteria"/>
</dbReference>
<keyword evidence="2" id="KW-0238">DNA-binding</keyword>
<dbReference type="InterPro" id="IPR039418">
    <property type="entry name" value="LexA-like"/>
</dbReference>
<dbReference type="OrthoDB" id="7219726at2"/>
<dbReference type="PaxDb" id="522772-Dacet_0939"/>
<dbReference type="SUPFAM" id="SSF51306">
    <property type="entry name" value="LexA/Signal peptidase"/>
    <property type="match status" value="1"/>
</dbReference>
<dbReference type="InterPro" id="IPR015927">
    <property type="entry name" value="Peptidase_S24_S26A/B/C"/>
</dbReference>
<gene>
    <name evidence="5" type="ordered locus">Dacet_0939</name>
</gene>
<reference evidence="5 6" key="1">
    <citation type="journal article" date="2010" name="Stand. Genomic Sci.">
        <title>Complete genome sequence of Denitrovibrio acetiphilus type strain (N2460).</title>
        <authorList>
            <person name="Kiss H."/>
            <person name="Lang E."/>
            <person name="Lapidus A."/>
            <person name="Copeland A."/>
            <person name="Nolan M."/>
            <person name="Glavina Del Rio T."/>
            <person name="Chen F."/>
            <person name="Lucas S."/>
            <person name="Tice H."/>
            <person name="Cheng J.F."/>
            <person name="Han C."/>
            <person name="Goodwin L."/>
            <person name="Pitluck S."/>
            <person name="Liolios K."/>
            <person name="Pati A."/>
            <person name="Ivanova N."/>
            <person name="Mavromatis K."/>
            <person name="Chen A."/>
            <person name="Palaniappan K."/>
            <person name="Land M."/>
            <person name="Hauser L."/>
            <person name="Chang Y.J."/>
            <person name="Jeffries C.D."/>
            <person name="Detter J.C."/>
            <person name="Brettin T."/>
            <person name="Spring S."/>
            <person name="Rohde M."/>
            <person name="Goker M."/>
            <person name="Woyke T."/>
            <person name="Bristow J."/>
            <person name="Eisen J.A."/>
            <person name="Markowitz V."/>
            <person name="Hugenholtz P."/>
            <person name="Kyrpides N.C."/>
            <person name="Klenk H.P."/>
        </authorList>
    </citation>
    <scope>NUCLEOTIDE SEQUENCE [LARGE SCALE GENOMIC DNA]</scope>
    <source>
        <strain evidence="6">DSM 12809 / NBRC 114555 / N2460</strain>
    </source>
</reference>
<dbReference type="PANTHER" id="PTHR40661:SF3">
    <property type="entry name" value="FELS-1 PROPHAGE TRANSCRIPTIONAL REGULATOR"/>
    <property type="match status" value="1"/>
</dbReference>
<dbReference type="GO" id="GO:0003677">
    <property type="term" value="F:DNA binding"/>
    <property type="evidence" value="ECO:0007669"/>
    <property type="project" value="UniProtKB-KW"/>
</dbReference>
<dbReference type="Gene3D" id="1.10.260.40">
    <property type="entry name" value="lambda repressor-like DNA-binding domains"/>
    <property type="match status" value="1"/>
</dbReference>